<dbReference type="PROSITE" id="PS51257">
    <property type="entry name" value="PROKAR_LIPOPROTEIN"/>
    <property type="match status" value="1"/>
</dbReference>
<organism evidence="2 3">
    <name type="scientific">Myroides albus</name>
    <dbReference type="NCBI Taxonomy" id="2562892"/>
    <lineage>
        <taxon>Bacteria</taxon>
        <taxon>Pseudomonadati</taxon>
        <taxon>Bacteroidota</taxon>
        <taxon>Flavobacteriia</taxon>
        <taxon>Flavobacteriales</taxon>
        <taxon>Flavobacteriaceae</taxon>
        <taxon>Myroides</taxon>
    </lineage>
</organism>
<feature type="signal peptide" evidence="1">
    <location>
        <begin position="1"/>
        <end position="21"/>
    </location>
</feature>
<proteinExistence type="predicted"/>
<dbReference type="AlphaFoldDB" id="A0A6I3LIN9"/>
<dbReference type="RefSeq" id="WP_155091692.1">
    <property type="nucleotide sequence ID" value="NZ_WMJX01000008.1"/>
</dbReference>
<evidence type="ECO:0000313" key="3">
    <source>
        <dbReference type="Proteomes" id="UP000438760"/>
    </source>
</evidence>
<accession>A0A6I3LIN9</accession>
<keyword evidence="3" id="KW-1185">Reference proteome</keyword>
<feature type="chain" id="PRO_5026202123" description="Carboxypeptidase regulatory-like domain-containing protein" evidence="1">
    <location>
        <begin position="22"/>
        <end position="359"/>
    </location>
</feature>
<gene>
    <name evidence="2" type="ORF">GJV76_05765</name>
</gene>
<keyword evidence="1" id="KW-0732">Signal</keyword>
<evidence type="ECO:0000313" key="2">
    <source>
        <dbReference type="EMBL" id="MTG97647.1"/>
    </source>
</evidence>
<protein>
    <recommendedName>
        <fullName evidence="4">Carboxypeptidase regulatory-like domain-containing protein</fullName>
    </recommendedName>
</protein>
<comment type="caution">
    <text evidence="2">The sequence shown here is derived from an EMBL/GenBank/DDBJ whole genome shotgun (WGS) entry which is preliminary data.</text>
</comment>
<sequence length="359" mass="40465">MKKHISTVMMICCVAFSFVFGACSSDDNDSKDLTQLVLQASATKALVGETITFTVLADQLPIEGVTITEKTLGQIKDLTWTPTKSGTYQFTAKKEGYQNSKTLTIVVEEGIGKLNIEANRTFGKPNDVFEFKITSNGQPVQDVEIEVVGLERFTGNTWTAKEFGTFKFIAHKKGFASSDVLTIEIKNYSYFTYKDEIYLLDKSYFNFYRTVTEDFGIFDVWGLVMMSDDFENKIVFLAGFERKDPKELTFPEEGEVLFGGFAAAQFYANGMQLREISTLDSTMFITKVEPFKPLREDFYISDRVAINFDFVLENNTSIKGELDGPSELDFETVQTGTTSTNILSSLSDKEVLQLIKRKK</sequence>
<dbReference type="Proteomes" id="UP000438760">
    <property type="component" value="Unassembled WGS sequence"/>
</dbReference>
<dbReference type="OrthoDB" id="1462136at2"/>
<reference evidence="2 3" key="1">
    <citation type="submission" date="2019-11" db="EMBL/GenBank/DDBJ databases">
        <title>Genome of Strain BIT-d1.</title>
        <authorList>
            <person name="Yang Y."/>
        </authorList>
    </citation>
    <scope>NUCLEOTIDE SEQUENCE [LARGE SCALE GENOMIC DNA]</scope>
    <source>
        <strain evidence="2 3">BIT-d1</strain>
    </source>
</reference>
<evidence type="ECO:0000256" key="1">
    <source>
        <dbReference type="SAM" id="SignalP"/>
    </source>
</evidence>
<name>A0A6I3LIN9_9FLAO</name>
<dbReference type="EMBL" id="WMJX01000008">
    <property type="protein sequence ID" value="MTG97647.1"/>
    <property type="molecule type" value="Genomic_DNA"/>
</dbReference>
<evidence type="ECO:0008006" key="4">
    <source>
        <dbReference type="Google" id="ProtNLM"/>
    </source>
</evidence>